<dbReference type="Gene3D" id="3.40.50.150">
    <property type="entry name" value="Vaccinia Virus protein VP39"/>
    <property type="match status" value="1"/>
</dbReference>
<dbReference type="STRING" id="48467.SAMN02745166_04374"/>
<dbReference type="RefSeq" id="WP_139373418.1">
    <property type="nucleotide sequence ID" value="NZ_FUYE01000019.1"/>
</dbReference>
<evidence type="ECO:0000313" key="1">
    <source>
        <dbReference type="EMBL" id="SKB05935.1"/>
    </source>
</evidence>
<dbReference type="EMBL" id="FUYE01000019">
    <property type="protein sequence ID" value="SKB05935.1"/>
    <property type="molecule type" value="Genomic_DNA"/>
</dbReference>
<organism evidence="1 2">
    <name type="scientific">Prosthecobacter debontii</name>
    <dbReference type="NCBI Taxonomy" id="48467"/>
    <lineage>
        <taxon>Bacteria</taxon>
        <taxon>Pseudomonadati</taxon>
        <taxon>Verrucomicrobiota</taxon>
        <taxon>Verrucomicrobiia</taxon>
        <taxon>Verrucomicrobiales</taxon>
        <taxon>Verrucomicrobiaceae</taxon>
        <taxon>Prosthecobacter</taxon>
    </lineage>
</organism>
<gene>
    <name evidence="1" type="ORF">SAMN02745166_04374</name>
</gene>
<evidence type="ECO:0000313" key="2">
    <source>
        <dbReference type="Proteomes" id="UP000190774"/>
    </source>
</evidence>
<dbReference type="OrthoDB" id="7343073at2"/>
<name>A0A1T4YXF6_9BACT</name>
<proteinExistence type="predicted"/>
<sequence length="218" mass="24190">MKYPGVSIGSNSPPKLLGTYELELHDCIKSLIREKWSKAIVVGAAEGYYAVGVAAHVGCPVVAFEQEESGHKWLRKMAEHNGMGALVEIRGRCESTDLQEAISKEGANLIIMDVEGYETVLLGSLPTTAVRESTLLIEIHEGVDRQVTAMIHSKFSSTHDITEYMTRERKVEDFTGPRWLSKIAIQKAWVTSAMDESRGGPMTWILLQPKSNEIPYRG</sequence>
<dbReference type="InterPro" id="IPR029063">
    <property type="entry name" value="SAM-dependent_MTases_sf"/>
</dbReference>
<dbReference type="AlphaFoldDB" id="A0A1T4YXF6"/>
<dbReference type="Proteomes" id="UP000190774">
    <property type="component" value="Unassembled WGS sequence"/>
</dbReference>
<accession>A0A1T4YXF6</accession>
<dbReference type="SUPFAM" id="SSF53335">
    <property type="entry name" value="S-adenosyl-L-methionine-dependent methyltransferases"/>
    <property type="match status" value="1"/>
</dbReference>
<reference evidence="2" key="1">
    <citation type="submission" date="2017-02" db="EMBL/GenBank/DDBJ databases">
        <authorList>
            <person name="Varghese N."/>
            <person name="Submissions S."/>
        </authorList>
    </citation>
    <scope>NUCLEOTIDE SEQUENCE [LARGE SCALE GENOMIC DNA]</scope>
    <source>
        <strain evidence="2">ATCC 700200</strain>
    </source>
</reference>
<keyword evidence="2" id="KW-1185">Reference proteome</keyword>
<protein>
    <recommendedName>
        <fullName evidence="3">Methyltransferase FkbM domain-containing protein</fullName>
    </recommendedName>
</protein>
<evidence type="ECO:0008006" key="3">
    <source>
        <dbReference type="Google" id="ProtNLM"/>
    </source>
</evidence>